<evidence type="ECO:0000313" key="1">
    <source>
        <dbReference type="EMBL" id="MCG4767174.1"/>
    </source>
</evidence>
<dbReference type="PIRSF" id="PIRSF014677">
    <property type="entry name" value="UCP014677"/>
    <property type="match status" value="1"/>
</dbReference>
<sequence length="506" mass="59125">MQLSDFIRQFRNHPVLFVGTGMSLRYLENSYSWDDLLKKICFELKGNNEYYYDIKSNHCYDGKYKYDEIASDIEKEFNATLVSDRNGKFKEINDLFYSNMEKGISISRFKLYIAQIFGTLKYKSNPELIELKKTKKNLSSIITTNYDCMLEDIFGFKPLVGNDILLSNPYGALYKIHGSIDEPDKIIITHDDYEKFNQKYELIRAQLLSLFIHNPIIFIGYNIGDDNIKQILKTIFTYVDPSSDAAEKVRSQFLLVEYSKDSDNVEVTEHDIDVEGFSTIRINRIKTDNYIAIYRELSALQLPVSAMDIRKVQNVVKEIYAGGSIKVRITNDLDELDNSDKVLVIGSQKSITYSYQTAPEMMKNYFDIIEEENNQVLELVDKIMIQSSQYFPIYGFSLIDSKIKRTEQLKKQQKEKLKAIYDLVKTRYNVTENSLDDILQNDNYAMTYKNEVIAYALMEKKILPEEVEPYLKEMSNSRGTTTDYRRLLCAYDYVKYSDYDSSERFN</sequence>
<name>A0AAE3F5U9_9FIRM</name>
<dbReference type="Proteomes" id="UP001199915">
    <property type="component" value="Unassembled WGS sequence"/>
</dbReference>
<gene>
    <name evidence="1" type="ORF">L0N21_16935</name>
</gene>
<dbReference type="EMBL" id="JAKNFS010000033">
    <property type="protein sequence ID" value="MCG4767174.1"/>
    <property type="molecule type" value="Genomic_DNA"/>
</dbReference>
<dbReference type="Pfam" id="PF13289">
    <property type="entry name" value="SIR2_2"/>
    <property type="match status" value="1"/>
</dbReference>
<dbReference type="RefSeq" id="WP_238033685.1">
    <property type="nucleotide sequence ID" value="NZ_JAKNFS010000033.1"/>
</dbReference>
<comment type="caution">
    <text evidence="1">The sequence shown here is derived from an EMBL/GenBank/DDBJ whole genome shotgun (WGS) entry which is preliminary data.</text>
</comment>
<dbReference type="AlphaFoldDB" id="A0AAE3F5U9"/>
<protein>
    <submittedName>
        <fullName evidence="1">SIR2 family protein</fullName>
    </submittedName>
</protein>
<dbReference type="InterPro" id="IPR011202">
    <property type="entry name" value="UCP014677"/>
</dbReference>
<reference evidence="1" key="1">
    <citation type="submission" date="2022-01" db="EMBL/GenBank/DDBJ databases">
        <title>Collection of gut derived symbiotic bacterial strains cultured from healthy donors.</title>
        <authorList>
            <person name="Lin H."/>
            <person name="Kohout C."/>
            <person name="Waligurski E."/>
            <person name="Pamer E.G."/>
        </authorList>
    </citation>
    <scope>NUCLEOTIDE SEQUENCE</scope>
    <source>
        <strain evidence="1">DFI.5.49</strain>
    </source>
</reference>
<evidence type="ECO:0000313" key="2">
    <source>
        <dbReference type="Proteomes" id="UP001199915"/>
    </source>
</evidence>
<proteinExistence type="predicted"/>
<organism evidence="1 2">
    <name type="scientific">Fusicatenibacter saccharivorans</name>
    <dbReference type="NCBI Taxonomy" id="1150298"/>
    <lineage>
        <taxon>Bacteria</taxon>
        <taxon>Bacillati</taxon>
        <taxon>Bacillota</taxon>
        <taxon>Clostridia</taxon>
        <taxon>Lachnospirales</taxon>
        <taxon>Lachnospiraceae</taxon>
        <taxon>Fusicatenibacter</taxon>
    </lineage>
</organism>
<accession>A0AAE3F5U9</accession>